<sequence>MVFECGTCDRQFLAGWRARDQHCQATGHTPPRFECDVCDEYFCDDEDRVNHMYYNDHWAEDALECAVCPLKYRGSALREHEAQAHLFCSECDRYFQNHNNIQQHFKSSRHRTSDLSCPFCNKACNTATGLVHRLERGACPNAPLNRDVLYRAIRERDPNGLISNRSLEWYGERSFEIDPKDAWNSQSLAFECYLCHQLFNSHHGLKQHLESPKHQQKLYHCPNQSCRKESATLAAMINHLESETCSFMRFQQVQNNIKNIVASNRIITQFPSGNGARDRHCDATGHEPPEFECGLCGRYFDDGEDCQEHEINNHLYCSDCDREFSNWNNIQQHLNSSRHRQWSGQLDVQRGVVCPFCRAKYGAASGLTHHLERGCCPRAPLDRDTLYKEIRRCDPNGVISNRFLEWNGTISYEATELAWNRRYQQYECYLCHTLFKHLSGLNQHLESPRHQQKLYHCPNRACFKEFTTLAGLINHLESESCSFMRFEAVQNGVRGLVSSNRLIGFS</sequence>
<dbReference type="GO" id="GO:0008270">
    <property type="term" value="F:zinc ion binding"/>
    <property type="evidence" value="ECO:0007669"/>
    <property type="project" value="UniProtKB-KW"/>
</dbReference>
<keyword evidence="2" id="KW-0677">Repeat</keyword>
<dbReference type="InterPro" id="IPR013087">
    <property type="entry name" value="Znf_C2H2_type"/>
</dbReference>
<evidence type="ECO:0000259" key="6">
    <source>
        <dbReference type="PROSITE" id="PS50157"/>
    </source>
</evidence>
<evidence type="ECO:0000313" key="7">
    <source>
        <dbReference type="EMBL" id="KAF4974952.1"/>
    </source>
</evidence>
<reference evidence="7" key="1">
    <citation type="journal article" date="2020" name="BMC Genomics">
        <title>Correction to: Identification and distribution of gene clusters required for synthesis of sphingolipid metabolism inhibitors in diverse species of the filamentous fungus Fusarium.</title>
        <authorList>
            <person name="Kim H.S."/>
            <person name="Lohmar J.M."/>
            <person name="Busman M."/>
            <person name="Brown D.W."/>
            <person name="Naumann T.A."/>
            <person name="Divon H.H."/>
            <person name="Lysoe E."/>
            <person name="Uhlig S."/>
            <person name="Proctor R.H."/>
        </authorList>
    </citation>
    <scope>NUCLEOTIDE SEQUENCE</scope>
    <source>
        <strain evidence="7">NRRL 22465</strain>
    </source>
</reference>
<evidence type="ECO:0000256" key="3">
    <source>
        <dbReference type="ARBA" id="ARBA00022771"/>
    </source>
</evidence>
<dbReference type="SMART" id="SM00355">
    <property type="entry name" value="ZnF_C2H2"/>
    <property type="match status" value="11"/>
</dbReference>
<dbReference type="InterPro" id="IPR036236">
    <property type="entry name" value="Znf_C2H2_sf"/>
</dbReference>
<dbReference type="PROSITE" id="PS00028">
    <property type="entry name" value="ZINC_FINGER_C2H2_1"/>
    <property type="match status" value="5"/>
</dbReference>
<proteinExistence type="predicted"/>
<evidence type="ECO:0000256" key="4">
    <source>
        <dbReference type="ARBA" id="ARBA00022833"/>
    </source>
</evidence>
<feature type="domain" description="C2H2-type" evidence="6">
    <location>
        <begin position="86"/>
        <end position="115"/>
    </location>
</feature>
<dbReference type="Gene3D" id="3.30.160.60">
    <property type="entry name" value="Classic Zinc Finger"/>
    <property type="match status" value="2"/>
</dbReference>
<keyword evidence="1" id="KW-0479">Metal-binding</keyword>
<name>A0A8H4UF20_9HYPO</name>
<evidence type="ECO:0000256" key="1">
    <source>
        <dbReference type="ARBA" id="ARBA00022723"/>
    </source>
</evidence>
<keyword evidence="3 5" id="KW-0863">Zinc-finger</keyword>
<dbReference type="PANTHER" id="PTHR24379">
    <property type="entry name" value="KRAB AND ZINC FINGER DOMAIN-CONTAINING"/>
    <property type="match status" value="1"/>
</dbReference>
<gene>
    <name evidence="7" type="ORF">FZEAL_8215</name>
</gene>
<dbReference type="Pfam" id="PF12874">
    <property type="entry name" value="zf-met"/>
    <property type="match status" value="2"/>
</dbReference>
<dbReference type="PROSITE" id="PS50157">
    <property type="entry name" value="ZINC_FINGER_C2H2_2"/>
    <property type="match status" value="2"/>
</dbReference>
<feature type="domain" description="C2H2-type" evidence="6">
    <location>
        <begin position="315"/>
        <end position="339"/>
    </location>
</feature>
<dbReference type="InterPro" id="IPR022755">
    <property type="entry name" value="Znf_C2H2_jaz"/>
</dbReference>
<accession>A0A8H4UF20</accession>
<reference evidence="7" key="2">
    <citation type="submission" date="2020-05" db="EMBL/GenBank/DDBJ databases">
        <authorList>
            <person name="Kim H.-S."/>
            <person name="Proctor R.H."/>
            <person name="Brown D.W."/>
        </authorList>
    </citation>
    <scope>NUCLEOTIDE SEQUENCE</scope>
    <source>
        <strain evidence="7">NRRL 22465</strain>
    </source>
</reference>
<dbReference type="Pfam" id="PF12171">
    <property type="entry name" value="zf-C2H2_jaz"/>
    <property type="match status" value="2"/>
</dbReference>
<evidence type="ECO:0000313" key="8">
    <source>
        <dbReference type="Proteomes" id="UP000635477"/>
    </source>
</evidence>
<keyword evidence="4" id="KW-0862">Zinc</keyword>
<dbReference type="AlphaFoldDB" id="A0A8H4UF20"/>
<dbReference type="PANTHER" id="PTHR24379:SF121">
    <property type="entry name" value="C2H2-TYPE DOMAIN-CONTAINING PROTEIN"/>
    <property type="match status" value="1"/>
</dbReference>
<dbReference type="SUPFAM" id="SSF57667">
    <property type="entry name" value="beta-beta-alpha zinc fingers"/>
    <property type="match status" value="2"/>
</dbReference>
<protein>
    <recommendedName>
        <fullName evidence="6">C2H2-type domain-containing protein</fullName>
    </recommendedName>
</protein>
<evidence type="ECO:0000256" key="5">
    <source>
        <dbReference type="PROSITE-ProRule" id="PRU00042"/>
    </source>
</evidence>
<dbReference type="EMBL" id="JABEYC010000692">
    <property type="protein sequence ID" value="KAF4974952.1"/>
    <property type="molecule type" value="Genomic_DNA"/>
</dbReference>
<organism evidence="7 8">
    <name type="scientific">Fusarium zealandicum</name>
    <dbReference type="NCBI Taxonomy" id="1053134"/>
    <lineage>
        <taxon>Eukaryota</taxon>
        <taxon>Fungi</taxon>
        <taxon>Dikarya</taxon>
        <taxon>Ascomycota</taxon>
        <taxon>Pezizomycotina</taxon>
        <taxon>Sordariomycetes</taxon>
        <taxon>Hypocreomycetidae</taxon>
        <taxon>Hypocreales</taxon>
        <taxon>Nectriaceae</taxon>
        <taxon>Fusarium</taxon>
        <taxon>Fusarium staphyleae species complex</taxon>
    </lineage>
</organism>
<evidence type="ECO:0000256" key="2">
    <source>
        <dbReference type="ARBA" id="ARBA00022737"/>
    </source>
</evidence>
<dbReference type="OrthoDB" id="6077919at2759"/>
<comment type="caution">
    <text evidence="7">The sequence shown here is derived from an EMBL/GenBank/DDBJ whole genome shotgun (WGS) entry which is preliminary data.</text>
</comment>
<keyword evidence="8" id="KW-1185">Reference proteome</keyword>
<dbReference type="Proteomes" id="UP000635477">
    <property type="component" value="Unassembled WGS sequence"/>
</dbReference>